<dbReference type="Gene3D" id="3.30.420.40">
    <property type="match status" value="1"/>
</dbReference>
<gene>
    <name evidence="4" type="ORF">DF286_01150</name>
</gene>
<dbReference type="GO" id="GO:0006096">
    <property type="term" value="P:glycolytic process"/>
    <property type="evidence" value="ECO:0007669"/>
    <property type="project" value="InterPro"/>
</dbReference>
<accession>A0A2U2J610</accession>
<dbReference type="PANTHER" id="PTHR47690">
    <property type="entry name" value="GLUCOKINASE"/>
    <property type="match status" value="1"/>
</dbReference>
<protein>
    <submittedName>
        <fullName evidence="4">Glucokinase</fullName>
    </submittedName>
</protein>
<organism evidence="4 5">
    <name type="scientific">Allosphingosinicella humi</name>
    <dbReference type="NCBI Taxonomy" id="2068657"/>
    <lineage>
        <taxon>Bacteria</taxon>
        <taxon>Pseudomonadati</taxon>
        <taxon>Pseudomonadota</taxon>
        <taxon>Alphaproteobacteria</taxon>
        <taxon>Sphingomonadales</taxon>
        <taxon>Sphingomonadaceae</taxon>
        <taxon>Allosphingosinicella</taxon>
    </lineage>
</organism>
<dbReference type="Pfam" id="PF02685">
    <property type="entry name" value="Glucokinase"/>
    <property type="match status" value="1"/>
</dbReference>
<dbReference type="InterPro" id="IPR043129">
    <property type="entry name" value="ATPase_NBD"/>
</dbReference>
<dbReference type="Proteomes" id="UP000245916">
    <property type="component" value="Unassembled WGS sequence"/>
</dbReference>
<evidence type="ECO:0000256" key="2">
    <source>
        <dbReference type="ARBA" id="ARBA00022777"/>
    </source>
</evidence>
<evidence type="ECO:0000313" key="5">
    <source>
        <dbReference type="Proteomes" id="UP000245916"/>
    </source>
</evidence>
<evidence type="ECO:0000256" key="1">
    <source>
        <dbReference type="ARBA" id="ARBA00022679"/>
    </source>
</evidence>
<dbReference type="RefSeq" id="WP_109271910.1">
    <property type="nucleotide sequence ID" value="NZ_QFFF01000001.1"/>
</dbReference>
<dbReference type="EMBL" id="QFFF01000001">
    <property type="protein sequence ID" value="PWG03770.1"/>
    <property type="molecule type" value="Genomic_DNA"/>
</dbReference>
<sequence length="327" mass="34188">MEIVAADIGGTNARFVLATIDENKAVRLGEPYTAPTAGHGGLESAWAAFAAHLGRPLPAAASIAVAGNEREDVLYLTNGDWAIRPAELSTTLGLERLLILNDFGAVAHAVAQLGEDAFTHLCGPDLSLPTQGVISVIGPGTGLGAAQLLRVDSHHHVIETESGHIGFAPLDEVETRIRERLAQRYGRVSVERIVAGPALDDIYAALGGTPPADDRALWTAAMNGTDPLAAEALERFCLSLGSVAGDLALAHGAVAVVIGGGLGLRLAGHLPRSGFHERFLAKGRFRPRMEAMPVKLITHPQPGLLGAAVAFAETYGPARREPSNRSS</sequence>
<dbReference type="GO" id="GO:0005524">
    <property type="term" value="F:ATP binding"/>
    <property type="evidence" value="ECO:0007669"/>
    <property type="project" value="InterPro"/>
</dbReference>
<dbReference type="Gene3D" id="3.40.367.20">
    <property type="match status" value="1"/>
</dbReference>
<dbReference type="GO" id="GO:0004340">
    <property type="term" value="F:glucokinase activity"/>
    <property type="evidence" value="ECO:0007669"/>
    <property type="project" value="InterPro"/>
</dbReference>
<comment type="similarity">
    <text evidence="3">Belongs to the bacterial glucokinase family.</text>
</comment>
<dbReference type="OrthoDB" id="9800595at2"/>
<proteinExistence type="inferred from homology"/>
<dbReference type="InterPro" id="IPR003836">
    <property type="entry name" value="Glucokinase"/>
</dbReference>
<dbReference type="PANTHER" id="PTHR47690:SF1">
    <property type="entry name" value="GLUCOKINASE"/>
    <property type="match status" value="1"/>
</dbReference>
<keyword evidence="5" id="KW-1185">Reference proteome</keyword>
<keyword evidence="2 4" id="KW-0418">Kinase</keyword>
<dbReference type="GO" id="GO:0005536">
    <property type="term" value="F:D-glucose binding"/>
    <property type="evidence" value="ECO:0007669"/>
    <property type="project" value="InterPro"/>
</dbReference>
<dbReference type="InterPro" id="IPR050201">
    <property type="entry name" value="Bacterial_glucokinase"/>
</dbReference>
<evidence type="ECO:0000313" key="4">
    <source>
        <dbReference type="EMBL" id="PWG03770.1"/>
    </source>
</evidence>
<reference evidence="4 5" key="1">
    <citation type="submission" date="2018-05" db="EMBL/GenBank/DDBJ databases">
        <title>Genome of Sphingosinicella humi QZX222.</title>
        <authorList>
            <person name="Qiao Z."/>
            <person name="Wang G."/>
        </authorList>
    </citation>
    <scope>NUCLEOTIDE SEQUENCE [LARGE SCALE GENOMIC DNA]</scope>
    <source>
        <strain evidence="4 5">QZX222</strain>
    </source>
</reference>
<keyword evidence="1" id="KW-0808">Transferase</keyword>
<evidence type="ECO:0000256" key="3">
    <source>
        <dbReference type="RuleBase" id="RU004046"/>
    </source>
</evidence>
<dbReference type="GO" id="GO:0005829">
    <property type="term" value="C:cytosol"/>
    <property type="evidence" value="ECO:0007669"/>
    <property type="project" value="TreeGrafter"/>
</dbReference>
<name>A0A2U2J610_9SPHN</name>
<dbReference type="SUPFAM" id="SSF53067">
    <property type="entry name" value="Actin-like ATPase domain"/>
    <property type="match status" value="1"/>
</dbReference>
<dbReference type="CDD" id="cd24008">
    <property type="entry name" value="ASKHA_NBD_GLK"/>
    <property type="match status" value="1"/>
</dbReference>
<comment type="caution">
    <text evidence="4">The sequence shown here is derived from an EMBL/GenBank/DDBJ whole genome shotgun (WGS) entry which is preliminary data.</text>
</comment>
<dbReference type="AlphaFoldDB" id="A0A2U2J610"/>